<proteinExistence type="inferred from homology"/>
<keyword evidence="2" id="KW-0645">Protease</keyword>
<name>A0A2G9U505_TELCI</name>
<keyword evidence="6" id="KW-1133">Transmembrane helix</keyword>
<organism evidence="7 8">
    <name type="scientific">Teladorsagia circumcincta</name>
    <name type="common">Brown stomach worm</name>
    <name type="synonym">Ostertagia circumcincta</name>
    <dbReference type="NCBI Taxonomy" id="45464"/>
    <lineage>
        <taxon>Eukaryota</taxon>
        <taxon>Metazoa</taxon>
        <taxon>Ecdysozoa</taxon>
        <taxon>Nematoda</taxon>
        <taxon>Chromadorea</taxon>
        <taxon>Rhabditida</taxon>
        <taxon>Rhabditina</taxon>
        <taxon>Rhabditomorpha</taxon>
        <taxon>Strongyloidea</taxon>
        <taxon>Trichostrongylidae</taxon>
        <taxon>Teladorsagia</taxon>
    </lineage>
</organism>
<evidence type="ECO:0008006" key="9">
    <source>
        <dbReference type="Google" id="ProtNLM"/>
    </source>
</evidence>
<feature type="transmembrane region" description="Helical" evidence="6">
    <location>
        <begin position="118"/>
        <end position="137"/>
    </location>
</feature>
<evidence type="ECO:0000256" key="3">
    <source>
        <dbReference type="ARBA" id="ARBA00022729"/>
    </source>
</evidence>
<keyword evidence="5" id="KW-0325">Glycoprotein</keyword>
<keyword evidence="8" id="KW-1185">Reference proteome</keyword>
<evidence type="ECO:0000256" key="4">
    <source>
        <dbReference type="ARBA" id="ARBA00022801"/>
    </source>
</evidence>
<evidence type="ECO:0000256" key="5">
    <source>
        <dbReference type="ARBA" id="ARBA00023180"/>
    </source>
</evidence>
<keyword evidence="6" id="KW-0472">Membrane</keyword>
<keyword evidence="3" id="KW-0732">Signal</keyword>
<sequence length="143" mass="15869">MVMTHGSLDPWHALRNDTCDSSNNCFLIQGTAHCADMYPAREQDPQALVDTRKNIEKILEKWLAPPAPTDAPAEKWTGFPNNIVWSSPPVPVEVNTEDASHSINYDSSRKKATTSNSAGTMAFTELVILFITMALFIRQALVH</sequence>
<dbReference type="OrthoDB" id="5842864at2759"/>
<reference evidence="7 8" key="1">
    <citation type="submission" date="2015-09" db="EMBL/GenBank/DDBJ databases">
        <title>Draft genome of the parasitic nematode Teladorsagia circumcincta isolate WARC Sus (inbred).</title>
        <authorList>
            <person name="Mitreva M."/>
        </authorList>
    </citation>
    <scope>NUCLEOTIDE SEQUENCE [LARGE SCALE GENOMIC DNA]</scope>
    <source>
        <strain evidence="7 8">S</strain>
    </source>
</reference>
<keyword evidence="6" id="KW-0812">Transmembrane</keyword>
<dbReference type="GO" id="GO:0008239">
    <property type="term" value="F:dipeptidyl-peptidase activity"/>
    <property type="evidence" value="ECO:0007669"/>
    <property type="project" value="TreeGrafter"/>
</dbReference>
<dbReference type="Pfam" id="PF05577">
    <property type="entry name" value="Peptidase_S28"/>
    <property type="match status" value="1"/>
</dbReference>
<dbReference type="AlphaFoldDB" id="A0A2G9U505"/>
<dbReference type="EMBL" id="KZ349579">
    <property type="protein sequence ID" value="PIO64782.1"/>
    <property type="molecule type" value="Genomic_DNA"/>
</dbReference>
<dbReference type="PANTHER" id="PTHR11010:SF117">
    <property type="entry name" value="SERINE PROTEASE 16"/>
    <property type="match status" value="1"/>
</dbReference>
<evidence type="ECO:0000256" key="2">
    <source>
        <dbReference type="ARBA" id="ARBA00022670"/>
    </source>
</evidence>
<dbReference type="InterPro" id="IPR008758">
    <property type="entry name" value="Peptidase_S28"/>
</dbReference>
<evidence type="ECO:0000313" key="8">
    <source>
        <dbReference type="Proteomes" id="UP000230423"/>
    </source>
</evidence>
<accession>A0A2G9U505</accession>
<dbReference type="Proteomes" id="UP000230423">
    <property type="component" value="Unassembled WGS sequence"/>
</dbReference>
<evidence type="ECO:0000256" key="1">
    <source>
        <dbReference type="ARBA" id="ARBA00011079"/>
    </source>
</evidence>
<dbReference type="GO" id="GO:0006508">
    <property type="term" value="P:proteolysis"/>
    <property type="evidence" value="ECO:0007669"/>
    <property type="project" value="UniProtKB-KW"/>
</dbReference>
<gene>
    <name evidence="7" type="ORF">TELCIR_13575</name>
</gene>
<protein>
    <recommendedName>
        <fullName evidence="9">Serine carboxypeptidase S28</fullName>
    </recommendedName>
</protein>
<keyword evidence="4" id="KW-0378">Hydrolase</keyword>
<comment type="similarity">
    <text evidence="1">Belongs to the peptidase S28 family.</text>
</comment>
<dbReference type="GO" id="GO:0070008">
    <property type="term" value="F:serine-type exopeptidase activity"/>
    <property type="evidence" value="ECO:0007669"/>
    <property type="project" value="InterPro"/>
</dbReference>
<evidence type="ECO:0000313" key="7">
    <source>
        <dbReference type="EMBL" id="PIO64782.1"/>
    </source>
</evidence>
<dbReference type="InterPro" id="IPR029058">
    <property type="entry name" value="AB_hydrolase_fold"/>
</dbReference>
<dbReference type="Gene3D" id="3.40.50.1820">
    <property type="entry name" value="alpha/beta hydrolase"/>
    <property type="match status" value="1"/>
</dbReference>
<evidence type="ECO:0000256" key="6">
    <source>
        <dbReference type="SAM" id="Phobius"/>
    </source>
</evidence>
<dbReference type="PANTHER" id="PTHR11010">
    <property type="entry name" value="PROTEASE S28 PRO-X CARBOXYPEPTIDASE-RELATED"/>
    <property type="match status" value="1"/>
</dbReference>